<dbReference type="PROSITE" id="PS51257">
    <property type="entry name" value="PROKAR_LIPOPROTEIN"/>
    <property type="match status" value="1"/>
</dbReference>
<dbReference type="OrthoDB" id="5966071at2"/>
<evidence type="ECO:0000313" key="1">
    <source>
        <dbReference type="EMBL" id="SEI39914.1"/>
    </source>
</evidence>
<name>A0A1H6QG25_9GAMM</name>
<accession>A0A1H6QG25</accession>
<evidence type="ECO:0000313" key="2">
    <source>
        <dbReference type="Proteomes" id="UP000199420"/>
    </source>
</evidence>
<organism evidence="1 2">
    <name type="scientific">Frateuria terrea</name>
    <dbReference type="NCBI Taxonomy" id="529704"/>
    <lineage>
        <taxon>Bacteria</taxon>
        <taxon>Pseudomonadati</taxon>
        <taxon>Pseudomonadota</taxon>
        <taxon>Gammaproteobacteria</taxon>
        <taxon>Lysobacterales</taxon>
        <taxon>Rhodanobacteraceae</taxon>
        <taxon>Frateuria</taxon>
    </lineage>
</organism>
<dbReference type="RefSeq" id="WP_091332935.1">
    <property type="nucleotide sequence ID" value="NZ_FNYC01000001.1"/>
</dbReference>
<keyword evidence="2" id="KW-1185">Reference proteome</keyword>
<proteinExistence type="predicted"/>
<dbReference type="EMBL" id="FNYC01000001">
    <property type="protein sequence ID" value="SEI39914.1"/>
    <property type="molecule type" value="Genomic_DNA"/>
</dbReference>
<dbReference type="STRING" id="529704.SAMN02927913_0351"/>
<dbReference type="InterPro" id="IPR042268">
    <property type="entry name" value="BamC_C"/>
</dbReference>
<gene>
    <name evidence="1" type="ORF">SAMN04487997_0436</name>
</gene>
<sequence>MKKTSLVVALPALVLSGLLLSGCGMLRSHKAWDTARQESPLEIPPGLDTPTASDALVIPPPGANNPTAAGVTADVGGAGGTMADGFVLTDSVDNTYRRVGEVLGDVGQVTGHDDAAHSYTVNVIAAPTKKRGFFGRLFHRNGKGDAATSGKAARQVQVTVTASGDNASEVRAQGQAAAVAKVVDTLKAKLGG</sequence>
<dbReference type="Proteomes" id="UP000199420">
    <property type="component" value="Unassembled WGS sequence"/>
</dbReference>
<reference evidence="1 2" key="1">
    <citation type="submission" date="2016-10" db="EMBL/GenBank/DDBJ databases">
        <authorList>
            <person name="de Groot N.N."/>
        </authorList>
    </citation>
    <scope>NUCLEOTIDE SEQUENCE [LARGE SCALE GENOMIC DNA]</scope>
    <source>
        <strain evidence="1 2">DSM 26515</strain>
    </source>
</reference>
<evidence type="ECO:0008006" key="3">
    <source>
        <dbReference type="Google" id="ProtNLM"/>
    </source>
</evidence>
<protein>
    <recommendedName>
        <fullName evidence="3">Lipoprotein</fullName>
    </recommendedName>
</protein>
<dbReference type="Gene3D" id="3.30.310.170">
    <property type="entry name" value="Outer membrane protein assembly factor BamC"/>
    <property type="match status" value="1"/>
</dbReference>
<dbReference type="AlphaFoldDB" id="A0A1H6QG25"/>